<reference evidence="3" key="1">
    <citation type="submission" date="2017-02" db="UniProtKB">
        <authorList>
            <consortium name="WormBaseParasite"/>
        </authorList>
    </citation>
    <scope>IDENTIFICATION</scope>
</reference>
<keyword evidence="1" id="KW-1133">Transmembrane helix</keyword>
<protein>
    <submittedName>
        <fullName evidence="3">DUF2655 domain-containing protein</fullName>
    </submittedName>
</protein>
<dbReference type="AlphaFoldDB" id="A0A0M3HMH8"/>
<feature type="transmembrane region" description="Helical" evidence="1">
    <location>
        <begin position="101"/>
        <end position="119"/>
    </location>
</feature>
<dbReference type="WBParaSite" id="ALUE_0000272701-mRNA-1">
    <property type="protein sequence ID" value="ALUE_0000272701-mRNA-1"/>
    <property type="gene ID" value="ALUE_0000272701"/>
</dbReference>
<proteinExistence type="predicted"/>
<keyword evidence="1" id="KW-0472">Membrane</keyword>
<evidence type="ECO:0000256" key="1">
    <source>
        <dbReference type="SAM" id="Phobius"/>
    </source>
</evidence>
<keyword evidence="2" id="KW-1185">Reference proteome</keyword>
<evidence type="ECO:0000313" key="3">
    <source>
        <dbReference type="WBParaSite" id="ALUE_0000272701-mRNA-1"/>
    </source>
</evidence>
<name>A0A0M3HMH8_ASCLU</name>
<accession>A0A0M3HMH8</accession>
<evidence type="ECO:0000313" key="2">
    <source>
        <dbReference type="Proteomes" id="UP000036681"/>
    </source>
</evidence>
<keyword evidence="1" id="KW-0812">Transmembrane</keyword>
<dbReference type="Proteomes" id="UP000036681">
    <property type="component" value="Unplaced"/>
</dbReference>
<sequence>MRLSVNQATILSANRGLSLRFIQMFNSAQYTTRLLDCHEDDSFVLSDVDTLEIARRLNHKLIIGVHECANICRNCSMKPFSRKTHLHWQACCLADECAGGLFVYVPLTVYWALIVRIIVTSLDTIINRRASSVPTT</sequence>
<organism evidence="2 3">
    <name type="scientific">Ascaris lumbricoides</name>
    <name type="common">Giant roundworm</name>
    <dbReference type="NCBI Taxonomy" id="6252"/>
    <lineage>
        <taxon>Eukaryota</taxon>
        <taxon>Metazoa</taxon>
        <taxon>Ecdysozoa</taxon>
        <taxon>Nematoda</taxon>
        <taxon>Chromadorea</taxon>
        <taxon>Rhabditida</taxon>
        <taxon>Spirurina</taxon>
        <taxon>Ascaridomorpha</taxon>
        <taxon>Ascaridoidea</taxon>
        <taxon>Ascarididae</taxon>
        <taxon>Ascaris</taxon>
    </lineage>
</organism>